<evidence type="ECO:0000313" key="7">
    <source>
        <dbReference type="EMBL" id="KAK4760172.1"/>
    </source>
</evidence>
<comment type="subcellular location">
    <subcellularLocation>
        <location evidence="1">Nucleus</location>
    </subcellularLocation>
</comment>
<evidence type="ECO:0000313" key="8">
    <source>
        <dbReference type="Proteomes" id="UP001345219"/>
    </source>
</evidence>
<protein>
    <recommendedName>
        <fullName evidence="6">MADS-box domain-containing protein</fullName>
    </recommendedName>
</protein>
<proteinExistence type="predicted"/>
<gene>
    <name evidence="7" type="ORF">SAY87_023303</name>
</gene>
<dbReference type="Pfam" id="PF00319">
    <property type="entry name" value="SRF-TF"/>
    <property type="match status" value="1"/>
</dbReference>
<dbReference type="FunFam" id="3.40.1810.10:FF:000006">
    <property type="entry name" value="Agamous-like MADS-box protein AGL62"/>
    <property type="match status" value="1"/>
</dbReference>
<dbReference type="InterPro" id="IPR036879">
    <property type="entry name" value="TF_MADSbox_sf"/>
</dbReference>
<comment type="caution">
    <text evidence="7">The sequence shown here is derived from an EMBL/GenBank/DDBJ whole genome shotgun (WGS) entry which is preliminary data.</text>
</comment>
<keyword evidence="3" id="KW-0238">DNA-binding</keyword>
<dbReference type="Proteomes" id="UP001345219">
    <property type="component" value="Chromosome 17"/>
</dbReference>
<organism evidence="7 8">
    <name type="scientific">Trapa incisa</name>
    <dbReference type="NCBI Taxonomy" id="236973"/>
    <lineage>
        <taxon>Eukaryota</taxon>
        <taxon>Viridiplantae</taxon>
        <taxon>Streptophyta</taxon>
        <taxon>Embryophyta</taxon>
        <taxon>Tracheophyta</taxon>
        <taxon>Spermatophyta</taxon>
        <taxon>Magnoliopsida</taxon>
        <taxon>eudicotyledons</taxon>
        <taxon>Gunneridae</taxon>
        <taxon>Pentapetalae</taxon>
        <taxon>rosids</taxon>
        <taxon>malvids</taxon>
        <taxon>Myrtales</taxon>
        <taxon>Lythraceae</taxon>
        <taxon>Trapa</taxon>
    </lineage>
</organism>
<evidence type="ECO:0000256" key="2">
    <source>
        <dbReference type="ARBA" id="ARBA00023015"/>
    </source>
</evidence>
<dbReference type="SUPFAM" id="SSF55455">
    <property type="entry name" value="SRF-like"/>
    <property type="match status" value="1"/>
</dbReference>
<dbReference type="PANTHER" id="PTHR11945">
    <property type="entry name" value="MADS BOX PROTEIN"/>
    <property type="match status" value="1"/>
</dbReference>
<dbReference type="GO" id="GO:0000981">
    <property type="term" value="F:DNA-binding transcription factor activity, RNA polymerase II-specific"/>
    <property type="evidence" value="ECO:0007669"/>
    <property type="project" value="TreeGrafter"/>
</dbReference>
<sequence>MVVIKRNGRVAKPSTGRKKIEIKKIDNKSSQQVTFSKRRAGLFKKASELCILCGTQIAIIVFSPVHKIFSFGHPSIEAVINRYLQGVNAEPHQQNMLAQEMESGSSNIMDTASIQALNQQYDMTMKALEMEKKRAADIRGESGMMTRLGFWWEERIDEETIEVEELEQYIFAIEDLMGRAAMKADDLMMRAILDGPFPTNGVPQNYGIGFGPQSNQFL</sequence>
<dbReference type="GO" id="GO:0005634">
    <property type="term" value="C:nucleus"/>
    <property type="evidence" value="ECO:0007669"/>
    <property type="project" value="UniProtKB-SubCell"/>
</dbReference>
<dbReference type="CDD" id="cd00265">
    <property type="entry name" value="MADS_MEF2_like"/>
    <property type="match status" value="1"/>
</dbReference>
<dbReference type="GO" id="GO:0000978">
    <property type="term" value="F:RNA polymerase II cis-regulatory region sequence-specific DNA binding"/>
    <property type="evidence" value="ECO:0007669"/>
    <property type="project" value="TreeGrafter"/>
</dbReference>
<keyword evidence="4" id="KW-0804">Transcription</keyword>
<keyword evidence="8" id="KW-1185">Reference proteome</keyword>
<dbReference type="SMART" id="SM00432">
    <property type="entry name" value="MADS"/>
    <property type="match status" value="1"/>
</dbReference>
<dbReference type="AlphaFoldDB" id="A0AAN7Q632"/>
<dbReference type="Gene3D" id="3.40.1810.10">
    <property type="entry name" value="Transcription factor, MADS-box"/>
    <property type="match status" value="1"/>
</dbReference>
<evidence type="ECO:0000259" key="6">
    <source>
        <dbReference type="PROSITE" id="PS50066"/>
    </source>
</evidence>
<dbReference type="GO" id="GO:0045944">
    <property type="term" value="P:positive regulation of transcription by RNA polymerase II"/>
    <property type="evidence" value="ECO:0007669"/>
    <property type="project" value="InterPro"/>
</dbReference>
<dbReference type="InterPro" id="IPR033896">
    <property type="entry name" value="MEF2-like_N"/>
</dbReference>
<dbReference type="GO" id="GO:0046983">
    <property type="term" value="F:protein dimerization activity"/>
    <property type="evidence" value="ECO:0007669"/>
    <property type="project" value="InterPro"/>
</dbReference>
<reference evidence="7 8" key="1">
    <citation type="journal article" date="2023" name="Hortic Res">
        <title>Pangenome of water caltrop reveals structural variations and asymmetric subgenome divergence after allopolyploidization.</title>
        <authorList>
            <person name="Zhang X."/>
            <person name="Chen Y."/>
            <person name="Wang L."/>
            <person name="Yuan Y."/>
            <person name="Fang M."/>
            <person name="Shi L."/>
            <person name="Lu R."/>
            <person name="Comes H.P."/>
            <person name="Ma Y."/>
            <person name="Chen Y."/>
            <person name="Huang G."/>
            <person name="Zhou Y."/>
            <person name="Zheng Z."/>
            <person name="Qiu Y."/>
        </authorList>
    </citation>
    <scope>NUCLEOTIDE SEQUENCE [LARGE SCALE GENOMIC DNA]</scope>
    <source>
        <tissue evidence="7">Roots</tissue>
    </source>
</reference>
<dbReference type="PANTHER" id="PTHR11945:SF610">
    <property type="entry name" value="AGAMOUS-LIKE MADS-BOX PROTEIN AGL61"/>
    <property type="match status" value="1"/>
</dbReference>
<dbReference type="PRINTS" id="PR00404">
    <property type="entry name" value="MADSDOMAIN"/>
</dbReference>
<accession>A0AAN7Q632</accession>
<evidence type="ECO:0000256" key="3">
    <source>
        <dbReference type="ARBA" id="ARBA00023125"/>
    </source>
</evidence>
<dbReference type="PROSITE" id="PS50066">
    <property type="entry name" value="MADS_BOX_2"/>
    <property type="match status" value="1"/>
</dbReference>
<dbReference type="InterPro" id="IPR002100">
    <property type="entry name" value="TF_MADSbox"/>
</dbReference>
<evidence type="ECO:0000256" key="1">
    <source>
        <dbReference type="ARBA" id="ARBA00004123"/>
    </source>
</evidence>
<evidence type="ECO:0000256" key="4">
    <source>
        <dbReference type="ARBA" id="ARBA00023163"/>
    </source>
</evidence>
<keyword evidence="2" id="KW-0805">Transcription regulation</keyword>
<evidence type="ECO:0000256" key="5">
    <source>
        <dbReference type="ARBA" id="ARBA00023242"/>
    </source>
</evidence>
<name>A0AAN7Q632_9MYRT</name>
<dbReference type="EMBL" id="JAXIOK010000011">
    <property type="protein sequence ID" value="KAK4760172.1"/>
    <property type="molecule type" value="Genomic_DNA"/>
</dbReference>
<feature type="domain" description="MADS-box" evidence="6">
    <location>
        <begin position="15"/>
        <end position="75"/>
    </location>
</feature>
<keyword evidence="5" id="KW-0539">Nucleus</keyword>